<proteinExistence type="predicted"/>
<dbReference type="InterPro" id="IPR001073">
    <property type="entry name" value="C1q_dom"/>
</dbReference>
<organism evidence="7 8">
    <name type="scientific">Amphiprion ocellaris</name>
    <name type="common">Clown anemonefish</name>
    <dbReference type="NCBI Taxonomy" id="80972"/>
    <lineage>
        <taxon>Eukaryota</taxon>
        <taxon>Metazoa</taxon>
        <taxon>Chordata</taxon>
        <taxon>Craniata</taxon>
        <taxon>Vertebrata</taxon>
        <taxon>Euteleostomi</taxon>
        <taxon>Actinopterygii</taxon>
        <taxon>Neopterygii</taxon>
        <taxon>Teleostei</taxon>
        <taxon>Neoteleostei</taxon>
        <taxon>Acanthomorphata</taxon>
        <taxon>Ovalentaria</taxon>
        <taxon>Pomacentridae</taxon>
        <taxon>Amphiprion</taxon>
    </lineage>
</organism>
<evidence type="ECO:0000313" key="8">
    <source>
        <dbReference type="Proteomes" id="UP001501940"/>
    </source>
</evidence>
<keyword evidence="3 5" id="KW-0732">Signal</keyword>
<evidence type="ECO:0000256" key="5">
    <source>
        <dbReference type="SAM" id="SignalP"/>
    </source>
</evidence>
<keyword evidence="8" id="KW-1185">Reference proteome</keyword>
<dbReference type="InterPro" id="IPR008983">
    <property type="entry name" value="Tumour_necrosis_fac-like_dom"/>
</dbReference>
<dbReference type="SUPFAM" id="SSF49842">
    <property type="entry name" value="TNF-like"/>
    <property type="match status" value="1"/>
</dbReference>
<reference evidence="7" key="2">
    <citation type="submission" date="2025-08" db="UniProtKB">
        <authorList>
            <consortium name="Ensembl"/>
        </authorList>
    </citation>
    <scope>IDENTIFICATION</scope>
</reference>
<reference evidence="7 8" key="1">
    <citation type="submission" date="2022-01" db="EMBL/GenBank/DDBJ databases">
        <title>A chromosome-scale genome assembly of the false clownfish, Amphiprion ocellaris.</title>
        <authorList>
            <person name="Ryu T."/>
        </authorList>
    </citation>
    <scope>NUCLEOTIDE SEQUENCE [LARGE SCALE GENOMIC DNA]</scope>
</reference>
<evidence type="ECO:0000313" key="7">
    <source>
        <dbReference type="Ensembl" id="ENSAOCP00000020190.2"/>
    </source>
</evidence>
<feature type="chain" id="PRO_5043657999" description="C1q domain-containing protein" evidence="5">
    <location>
        <begin position="32"/>
        <end position="234"/>
    </location>
</feature>
<accession>A0A3Q1C0N3</accession>
<reference evidence="7" key="3">
    <citation type="submission" date="2025-09" db="UniProtKB">
        <authorList>
            <consortium name="Ensembl"/>
        </authorList>
    </citation>
    <scope>IDENTIFICATION</scope>
</reference>
<name>A0A3Q1C0N3_AMPOC</name>
<dbReference type="Pfam" id="PF00386">
    <property type="entry name" value="C1q"/>
    <property type="match status" value="1"/>
</dbReference>
<protein>
    <recommendedName>
        <fullName evidence="6">C1q domain-containing protein</fullName>
    </recommendedName>
</protein>
<dbReference type="GO" id="GO:0005576">
    <property type="term" value="C:extracellular region"/>
    <property type="evidence" value="ECO:0007669"/>
    <property type="project" value="UniProtKB-SubCell"/>
</dbReference>
<dbReference type="Gene3D" id="2.60.120.40">
    <property type="match status" value="1"/>
</dbReference>
<dbReference type="Ensembl" id="ENSAOCT00000013700.2">
    <property type="protein sequence ID" value="ENSAOCP00000020190.2"/>
    <property type="gene ID" value="ENSAOCG00000004081.2"/>
</dbReference>
<dbReference type="Proteomes" id="UP001501940">
    <property type="component" value="Chromosome 23"/>
</dbReference>
<feature type="coiled-coil region" evidence="4">
    <location>
        <begin position="50"/>
        <end position="77"/>
    </location>
</feature>
<keyword evidence="2" id="KW-0964">Secreted</keyword>
<dbReference type="KEGG" id="aoce:111576696"/>
<evidence type="ECO:0000259" key="6">
    <source>
        <dbReference type="PROSITE" id="PS50871"/>
    </source>
</evidence>
<dbReference type="PROSITE" id="PS50871">
    <property type="entry name" value="C1Q"/>
    <property type="match status" value="1"/>
</dbReference>
<dbReference type="AlphaFoldDB" id="A0A3Q1C0N3"/>
<dbReference type="GeneTree" id="ENSGT00940000163520"/>
<dbReference type="GeneID" id="111576696"/>
<dbReference type="PANTHER" id="PTHR22923:SF102">
    <property type="entry name" value="CEREBELLIN 13-RELATED"/>
    <property type="match status" value="1"/>
</dbReference>
<dbReference type="InterPro" id="IPR050822">
    <property type="entry name" value="Cerebellin_Synaptic_Org"/>
</dbReference>
<dbReference type="SMART" id="SM00110">
    <property type="entry name" value="C1Q"/>
    <property type="match status" value="1"/>
</dbReference>
<comment type="subcellular location">
    <subcellularLocation>
        <location evidence="1">Secreted</location>
    </subcellularLocation>
</comment>
<evidence type="ECO:0000256" key="4">
    <source>
        <dbReference type="SAM" id="Coils"/>
    </source>
</evidence>
<sequence>MKQLQSVASKKMLRFIYLLLICGCGLSFVQGECSQVGPGCLDCCTIQRKFDAIEDRLTALEKLLKEFQIRLIKNENKTADLCSQANLKVIFSAVVGRFGAIGPFNTDTTLVYRRVITNIGDAYSRFSGIFTAPVPGVYYFTFFYHAGGECDAMLYLYKNYQLIVMTSDHSSSHDTADNGGNAVFLQLRKGDQVYVRMVANSHVWGSYHHTTFSGFLVTPMPEEIKPIYYIQKRG</sequence>
<evidence type="ECO:0000256" key="2">
    <source>
        <dbReference type="ARBA" id="ARBA00022525"/>
    </source>
</evidence>
<dbReference type="PRINTS" id="PR00007">
    <property type="entry name" value="COMPLEMNTC1Q"/>
</dbReference>
<feature type="domain" description="C1q" evidence="6">
    <location>
        <begin position="84"/>
        <end position="223"/>
    </location>
</feature>
<evidence type="ECO:0000256" key="1">
    <source>
        <dbReference type="ARBA" id="ARBA00004613"/>
    </source>
</evidence>
<dbReference type="OMA" id="HAGGECD"/>
<feature type="signal peptide" evidence="5">
    <location>
        <begin position="1"/>
        <end position="31"/>
    </location>
</feature>
<keyword evidence="4" id="KW-0175">Coiled coil</keyword>
<dbReference type="RefSeq" id="XP_023138291.2">
    <property type="nucleotide sequence ID" value="XM_023282523.3"/>
</dbReference>
<evidence type="ECO:0000256" key="3">
    <source>
        <dbReference type="ARBA" id="ARBA00022729"/>
    </source>
</evidence>
<dbReference type="PANTHER" id="PTHR22923">
    <property type="entry name" value="CEREBELLIN-RELATED"/>
    <property type="match status" value="1"/>
</dbReference>